<evidence type="ECO:0000313" key="2">
    <source>
        <dbReference type="Proteomes" id="UP000474024"/>
    </source>
</evidence>
<dbReference type="RefSeq" id="WP_154428018.1">
    <property type="nucleotide sequence ID" value="NZ_VUNI01000001.1"/>
</dbReference>
<proteinExistence type="predicted"/>
<evidence type="ECO:0000313" key="1">
    <source>
        <dbReference type="EMBL" id="MST73659.1"/>
    </source>
</evidence>
<dbReference type="EMBL" id="VUNI01000001">
    <property type="protein sequence ID" value="MST73659.1"/>
    <property type="molecule type" value="Genomic_DNA"/>
</dbReference>
<dbReference type="Gene3D" id="1.10.10.1150">
    <property type="entry name" value="Coenzyme PQQ synthesis protein D (PqqD)"/>
    <property type="match status" value="1"/>
</dbReference>
<comment type="caution">
    <text evidence="1">The sequence shown here is derived from an EMBL/GenBank/DDBJ whole genome shotgun (WGS) entry which is preliminary data.</text>
</comment>
<gene>
    <name evidence="1" type="ORF">FYJ75_01235</name>
</gene>
<organism evidence="1 2">
    <name type="scientific">Roseburia porci</name>
    <dbReference type="NCBI Taxonomy" id="2605790"/>
    <lineage>
        <taxon>Bacteria</taxon>
        <taxon>Bacillati</taxon>
        <taxon>Bacillota</taxon>
        <taxon>Clostridia</taxon>
        <taxon>Lachnospirales</taxon>
        <taxon>Lachnospiraceae</taxon>
        <taxon>Roseburia</taxon>
    </lineage>
</organism>
<name>A0A6L5YNV6_9FIRM</name>
<protein>
    <submittedName>
        <fullName evidence="1">PqqD family protein</fullName>
    </submittedName>
</protein>
<accession>A0A6L5YNV6</accession>
<dbReference type="AlphaFoldDB" id="A0A6L5YNV6"/>
<reference evidence="1 2" key="1">
    <citation type="submission" date="2019-08" db="EMBL/GenBank/DDBJ databases">
        <title>In-depth cultivation of the pig gut microbiome towards novel bacterial diversity and tailored functional studies.</title>
        <authorList>
            <person name="Wylensek D."/>
            <person name="Hitch T.C.A."/>
            <person name="Clavel T."/>
        </authorList>
    </citation>
    <scope>NUCLEOTIDE SEQUENCE [LARGE SCALE GENOMIC DNA]</scope>
    <source>
        <strain evidence="1 2">MUC/MUC-530-WT-4D</strain>
    </source>
</reference>
<dbReference type="InterPro" id="IPR008792">
    <property type="entry name" value="PQQD"/>
</dbReference>
<sequence>MDKTVQSVQKRFQLRKAAGAYWLLDMEQTGIPYRRPIQLNEAAAEIWTMLSDGKSKEEATAEIAGKYEVPTESVRQDMDDFIEQLKQQGVML</sequence>
<keyword evidence="2" id="KW-1185">Reference proteome</keyword>
<dbReference type="InterPro" id="IPR041881">
    <property type="entry name" value="PqqD_sf"/>
</dbReference>
<dbReference type="Proteomes" id="UP000474024">
    <property type="component" value="Unassembled WGS sequence"/>
</dbReference>
<dbReference type="Pfam" id="PF05402">
    <property type="entry name" value="PqqD"/>
    <property type="match status" value="1"/>
</dbReference>